<feature type="domain" description="Ig-like" evidence="1">
    <location>
        <begin position="1"/>
        <end position="76"/>
    </location>
</feature>
<sequence>MGLMENKSVKFVCLFEAKHPPDSVITYQWYLLGPEQSSKEEILLTSTEQSLIYLPSSRFHDHHLRCRVTSIAKSLQDHSSLLQLNATTRLNILCEFPNAGFNSSLVGKGLPVASLLSIIFKCTNLLAAAYLDSVGPTFENKRDQVVVIQREPSFATAASSGNPNSADFDTQLIDPSSNGISLSCTVHANPQVHF</sequence>
<proteinExistence type="predicted"/>
<evidence type="ECO:0000313" key="2">
    <source>
        <dbReference type="EMBL" id="KAL3318335.1"/>
    </source>
</evidence>
<comment type="caution">
    <text evidence="2">The sequence shown here is derived from an EMBL/GenBank/DDBJ whole genome shotgun (WGS) entry which is preliminary data.</text>
</comment>
<evidence type="ECO:0000259" key="1">
    <source>
        <dbReference type="PROSITE" id="PS50835"/>
    </source>
</evidence>
<evidence type="ECO:0000313" key="3">
    <source>
        <dbReference type="Proteomes" id="UP001626550"/>
    </source>
</evidence>
<dbReference type="EMBL" id="JBJKFK010000258">
    <property type="protein sequence ID" value="KAL3318335.1"/>
    <property type="molecule type" value="Genomic_DNA"/>
</dbReference>
<keyword evidence="3" id="KW-1185">Reference proteome</keyword>
<gene>
    <name evidence="2" type="ORF">Ciccas_003013</name>
</gene>
<protein>
    <recommendedName>
        <fullName evidence="1">Ig-like domain-containing protein</fullName>
    </recommendedName>
</protein>
<accession>A0ABD2QFU2</accession>
<dbReference type="InterPro" id="IPR007110">
    <property type="entry name" value="Ig-like_dom"/>
</dbReference>
<reference evidence="2 3" key="1">
    <citation type="submission" date="2024-11" db="EMBL/GenBank/DDBJ databases">
        <title>Adaptive evolution of stress response genes in parasites aligns with host niche diversity.</title>
        <authorList>
            <person name="Hahn C."/>
            <person name="Resl P."/>
        </authorList>
    </citation>
    <scope>NUCLEOTIDE SEQUENCE [LARGE SCALE GENOMIC DNA]</scope>
    <source>
        <strain evidence="2">EGGRZ-B1_66</strain>
        <tissue evidence="2">Body</tissue>
    </source>
</reference>
<dbReference type="AlphaFoldDB" id="A0ABD2QFU2"/>
<name>A0ABD2QFU2_9PLAT</name>
<dbReference type="Gene3D" id="2.60.40.10">
    <property type="entry name" value="Immunoglobulins"/>
    <property type="match status" value="1"/>
</dbReference>
<dbReference type="InterPro" id="IPR013783">
    <property type="entry name" value="Ig-like_fold"/>
</dbReference>
<dbReference type="SUPFAM" id="SSF48726">
    <property type="entry name" value="Immunoglobulin"/>
    <property type="match status" value="1"/>
</dbReference>
<organism evidence="2 3">
    <name type="scientific">Cichlidogyrus casuarinus</name>
    <dbReference type="NCBI Taxonomy" id="1844966"/>
    <lineage>
        <taxon>Eukaryota</taxon>
        <taxon>Metazoa</taxon>
        <taxon>Spiralia</taxon>
        <taxon>Lophotrochozoa</taxon>
        <taxon>Platyhelminthes</taxon>
        <taxon>Monogenea</taxon>
        <taxon>Monopisthocotylea</taxon>
        <taxon>Dactylogyridea</taxon>
        <taxon>Ancyrocephalidae</taxon>
        <taxon>Cichlidogyrus</taxon>
    </lineage>
</organism>
<dbReference type="InterPro" id="IPR036179">
    <property type="entry name" value="Ig-like_dom_sf"/>
</dbReference>
<dbReference type="PROSITE" id="PS50835">
    <property type="entry name" value="IG_LIKE"/>
    <property type="match status" value="1"/>
</dbReference>
<dbReference type="Proteomes" id="UP001626550">
    <property type="component" value="Unassembled WGS sequence"/>
</dbReference>